<feature type="transmembrane region" description="Helical" evidence="1">
    <location>
        <begin position="70"/>
        <end position="87"/>
    </location>
</feature>
<dbReference type="PATRIC" id="fig|1365251.3.peg.2700"/>
<sequence length="162" mass="18498">MVVYYVNWMVVIQSNKYGRAVQMLNDEIKIDTPGWFKVLHLSALCIISILLATALYMGNLSDLKLTFTEALKALFYSYLVFTVFMNIKCLKYYNAHFVIKNNKISFYNKGVVTQYGPQELEFEQNVMSGVYKVQTAKGQVLSIMHSWLPGSQILVSAIGQSR</sequence>
<evidence type="ECO:0000313" key="3">
    <source>
        <dbReference type="Proteomes" id="UP000076503"/>
    </source>
</evidence>
<comment type="caution">
    <text evidence="2">The sequence shown here is derived from an EMBL/GenBank/DDBJ whole genome shotgun (WGS) entry which is preliminary data.</text>
</comment>
<dbReference type="EMBL" id="AUXZ01000077">
    <property type="protein sequence ID" value="KZN50051.1"/>
    <property type="molecule type" value="Genomic_DNA"/>
</dbReference>
<name>A0A167E4Y2_9GAMM</name>
<reference evidence="2 3" key="1">
    <citation type="submission" date="2013-07" db="EMBL/GenBank/DDBJ databases">
        <title>Comparative Genomic and Metabolomic Analysis of Twelve Strains of Pseudoalteromonas luteoviolacea.</title>
        <authorList>
            <person name="Vynne N.G."/>
            <person name="Mansson M."/>
            <person name="Gram L."/>
        </authorList>
    </citation>
    <scope>NUCLEOTIDE SEQUENCE [LARGE SCALE GENOMIC DNA]</scope>
    <source>
        <strain evidence="2 3">H33</strain>
    </source>
</reference>
<proteinExistence type="predicted"/>
<organism evidence="2 3">
    <name type="scientific">Pseudoalteromonas luteoviolacea H33</name>
    <dbReference type="NCBI Taxonomy" id="1365251"/>
    <lineage>
        <taxon>Bacteria</taxon>
        <taxon>Pseudomonadati</taxon>
        <taxon>Pseudomonadota</taxon>
        <taxon>Gammaproteobacteria</taxon>
        <taxon>Alteromonadales</taxon>
        <taxon>Pseudoalteromonadaceae</taxon>
        <taxon>Pseudoalteromonas</taxon>
    </lineage>
</organism>
<evidence type="ECO:0000313" key="2">
    <source>
        <dbReference type="EMBL" id="KZN50051.1"/>
    </source>
</evidence>
<feature type="transmembrane region" description="Helical" evidence="1">
    <location>
        <begin position="38"/>
        <end position="58"/>
    </location>
</feature>
<protein>
    <submittedName>
        <fullName evidence="2">Uncharacterized protein</fullName>
    </submittedName>
</protein>
<keyword evidence="1" id="KW-0812">Transmembrane</keyword>
<keyword evidence="1" id="KW-1133">Transmembrane helix</keyword>
<accession>A0A167E4Y2</accession>
<evidence type="ECO:0000256" key="1">
    <source>
        <dbReference type="SAM" id="Phobius"/>
    </source>
</evidence>
<dbReference type="AlphaFoldDB" id="A0A167E4Y2"/>
<gene>
    <name evidence="2" type="ORF">N476_17030</name>
</gene>
<dbReference type="Proteomes" id="UP000076503">
    <property type="component" value="Unassembled WGS sequence"/>
</dbReference>
<keyword evidence="1" id="KW-0472">Membrane</keyword>